<evidence type="ECO:0000256" key="15">
    <source>
        <dbReference type="RuleBase" id="RU000370"/>
    </source>
</evidence>
<keyword evidence="11 16" id="KW-0408">Iron</keyword>
<evidence type="ECO:0000256" key="7">
    <source>
        <dbReference type="ARBA" id="ARBA00022723"/>
    </source>
</evidence>
<feature type="transmembrane region" description="Helical" evidence="16">
    <location>
        <begin position="284"/>
        <end position="308"/>
    </location>
</feature>
<keyword evidence="13 16" id="KW-0472">Membrane</keyword>
<feature type="transmembrane region" description="Helical" evidence="16">
    <location>
        <begin position="163"/>
        <end position="189"/>
    </location>
</feature>
<evidence type="ECO:0000256" key="11">
    <source>
        <dbReference type="ARBA" id="ARBA00023004"/>
    </source>
</evidence>
<dbReference type="PRINTS" id="PR01165">
    <property type="entry name" value="CYCOXIDASEI"/>
</dbReference>
<dbReference type="Pfam" id="PF00115">
    <property type="entry name" value="COX1"/>
    <property type="match status" value="1"/>
</dbReference>
<evidence type="ECO:0000256" key="9">
    <source>
        <dbReference type="ARBA" id="ARBA00022982"/>
    </source>
</evidence>
<keyword evidence="5 15" id="KW-0679">Respiratory chain</keyword>
<dbReference type="CDD" id="cd01663">
    <property type="entry name" value="Cyt_c_Oxidase_I"/>
    <property type="match status" value="1"/>
</dbReference>
<feature type="transmembrane region" description="Helical" evidence="16">
    <location>
        <begin position="248"/>
        <end position="272"/>
    </location>
</feature>
<evidence type="ECO:0000259" key="17">
    <source>
        <dbReference type="PROSITE" id="PS50855"/>
    </source>
</evidence>
<dbReference type="EC" id="7.1.1.9" evidence="16"/>
<dbReference type="PROSITE" id="PS00077">
    <property type="entry name" value="COX1_CUB"/>
    <property type="match status" value="1"/>
</dbReference>
<comment type="pathway">
    <text evidence="2 16">Energy metabolism; oxidative phosphorylation.</text>
</comment>
<dbReference type="InterPro" id="IPR033944">
    <property type="entry name" value="Cyt_c_oxase_su1_dom"/>
</dbReference>
<evidence type="ECO:0000313" key="19">
    <source>
        <dbReference type="Proteomes" id="UP001209803"/>
    </source>
</evidence>
<evidence type="ECO:0000256" key="2">
    <source>
        <dbReference type="ARBA" id="ARBA00004673"/>
    </source>
</evidence>
<comment type="subcellular location">
    <subcellularLocation>
        <location evidence="16">Cell membrane</location>
        <topology evidence="16">Multi-pass membrane protein</topology>
    </subcellularLocation>
    <subcellularLocation>
        <location evidence="1">Membrane</location>
        <topology evidence="1">Multi-pass membrane protein</topology>
    </subcellularLocation>
</comment>
<evidence type="ECO:0000256" key="6">
    <source>
        <dbReference type="ARBA" id="ARBA00022692"/>
    </source>
</evidence>
<keyword evidence="12 16" id="KW-0186">Copper</keyword>
<dbReference type="InterPro" id="IPR014241">
    <property type="entry name" value="Cyt_c_oxidase_su1_bac"/>
</dbReference>
<keyword evidence="6 15" id="KW-0812">Transmembrane</keyword>
<feature type="transmembrane region" description="Helical" evidence="16">
    <location>
        <begin position="467"/>
        <end position="490"/>
    </location>
</feature>
<name>A0ABY8F171_9HYPH</name>
<evidence type="ECO:0000256" key="16">
    <source>
        <dbReference type="RuleBase" id="RU363061"/>
    </source>
</evidence>
<dbReference type="InterPro" id="IPR023615">
    <property type="entry name" value="Cyt_c_Oxase_su1_BS"/>
</dbReference>
<dbReference type="PROSITE" id="PS50855">
    <property type="entry name" value="COX1"/>
    <property type="match status" value="1"/>
</dbReference>
<feature type="transmembrane region" description="Helical" evidence="16">
    <location>
        <begin position="426"/>
        <end position="447"/>
    </location>
</feature>
<evidence type="ECO:0000256" key="4">
    <source>
        <dbReference type="ARBA" id="ARBA00022617"/>
    </source>
</evidence>
<proteinExistence type="inferred from homology"/>
<keyword evidence="19" id="KW-1185">Reference proteome</keyword>
<dbReference type="RefSeq" id="WP_152503122.1">
    <property type="nucleotide sequence ID" value="NZ_CP120863.1"/>
</dbReference>
<keyword evidence="3 15" id="KW-0813">Transport</keyword>
<dbReference type="Proteomes" id="UP001209803">
    <property type="component" value="Chromosome"/>
</dbReference>
<feature type="transmembrane region" description="Helical" evidence="16">
    <location>
        <begin position="396"/>
        <end position="414"/>
    </location>
</feature>
<protein>
    <recommendedName>
        <fullName evidence="16">Cytochrome c oxidase subunit 1</fullName>
        <ecNumber evidence="16">7.1.1.9</ecNumber>
    </recommendedName>
</protein>
<evidence type="ECO:0000256" key="8">
    <source>
        <dbReference type="ARBA" id="ARBA00022967"/>
    </source>
</evidence>
<dbReference type="InterPro" id="IPR000883">
    <property type="entry name" value="Cyt_C_Oxase_1"/>
</dbReference>
<gene>
    <name evidence="18" type="primary">ctaD</name>
    <name evidence="18" type="ORF">K1718_22775</name>
</gene>
<keyword evidence="7 16" id="KW-0479">Metal-binding</keyword>
<organism evidence="18 19">
    <name type="scientific">Roseibium porphyridii</name>
    <dbReference type="NCBI Taxonomy" id="2866279"/>
    <lineage>
        <taxon>Bacteria</taxon>
        <taxon>Pseudomonadati</taxon>
        <taxon>Pseudomonadota</taxon>
        <taxon>Alphaproteobacteria</taxon>
        <taxon>Hyphomicrobiales</taxon>
        <taxon>Stappiaceae</taxon>
        <taxon>Roseibium</taxon>
    </lineage>
</organism>
<comment type="similarity">
    <text evidence="15">Belongs to the heme-copper respiratory oxidase family.</text>
</comment>
<dbReference type="InterPro" id="IPR036927">
    <property type="entry name" value="Cyt_c_oxase-like_su1_sf"/>
</dbReference>
<evidence type="ECO:0000256" key="3">
    <source>
        <dbReference type="ARBA" id="ARBA00022448"/>
    </source>
</evidence>
<keyword evidence="9 15" id="KW-0249">Electron transport</keyword>
<feature type="transmembrane region" description="Helical" evidence="16">
    <location>
        <begin position="355"/>
        <end position="376"/>
    </location>
</feature>
<keyword evidence="8" id="KW-1278">Translocase</keyword>
<keyword evidence="10 16" id="KW-1133">Transmembrane helix</keyword>
<feature type="transmembrane region" description="Helical" evidence="16">
    <location>
        <begin position="28"/>
        <end position="50"/>
    </location>
</feature>
<dbReference type="PANTHER" id="PTHR10422">
    <property type="entry name" value="CYTOCHROME C OXIDASE SUBUNIT 1"/>
    <property type="match status" value="1"/>
</dbReference>
<dbReference type="NCBIfam" id="TIGR02891">
    <property type="entry name" value="CtaD_CoxA"/>
    <property type="match status" value="1"/>
</dbReference>
<accession>A0ABY8F171</accession>
<feature type="transmembrane region" description="Helical" evidence="16">
    <location>
        <begin position="201"/>
        <end position="228"/>
    </location>
</feature>
<feature type="transmembrane region" description="Helical" evidence="16">
    <location>
        <begin position="70"/>
        <end position="93"/>
    </location>
</feature>
<dbReference type="EMBL" id="CP120863">
    <property type="protein sequence ID" value="WFE88956.1"/>
    <property type="molecule type" value="Genomic_DNA"/>
</dbReference>
<reference evidence="18 19" key="1">
    <citation type="submission" date="2023-03" db="EMBL/GenBank/DDBJ databases">
        <title>Roseibium porphyridii sp. nov. and Roseibium rhodosorbium sp. nov. isolated from marine algae, Porphyridium cruentum and Rhodosorus marinus, respectively.</title>
        <authorList>
            <person name="Lee M.W."/>
            <person name="Choi B.J."/>
            <person name="Lee J.K."/>
            <person name="Choi D.G."/>
            <person name="Baek J.H."/>
            <person name="Bayburt H."/>
            <person name="Kim J.M."/>
            <person name="Han D.M."/>
            <person name="Kim K.H."/>
            <person name="Jeon C.O."/>
        </authorList>
    </citation>
    <scope>NUCLEOTIDE SEQUENCE [LARGE SCALE GENOMIC DNA]</scope>
    <source>
        <strain evidence="18 19">KMA01</strain>
    </source>
</reference>
<evidence type="ECO:0000256" key="12">
    <source>
        <dbReference type="ARBA" id="ARBA00023008"/>
    </source>
</evidence>
<feature type="transmembrane region" description="Helical" evidence="16">
    <location>
        <begin position="114"/>
        <end position="132"/>
    </location>
</feature>
<evidence type="ECO:0000256" key="13">
    <source>
        <dbReference type="ARBA" id="ARBA00023136"/>
    </source>
</evidence>
<evidence type="ECO:0000256" key="10">
    <source>
        <dbReference type="ARBA" id="ARBA00022989"/>
    </source>
</evidence>
<evidence type="ECO:0000256" key="14">
    <source>
        <dbReference type="ARBA" id="ARBA00047816"/>
    </source>
</evidence>
<dbReference type="Gene3D" id="1.20.210.10">
    <property type="entry name" value="Cytochrome c oxidase-like, subunit I domain"/>
    <property type="match status" value="1"/>
</dbReference>
<dbReference type="SUPFAM" id="SSF81442">
    <property type="entry name" value="Cytochrome c oxidase subunit I-like"/>
    <property type="match status" value="1"/>
</dbReference>
<keyword evidence="16" id="KW-1003">Cell membrane</keyword>
<dbReference type="PANTHER" id="PTHR10422:SF18">
    <property type="entry name" value="CYTOCHROME C OXIDASE SUBUNIT 1"/>
    <property type="match status" value="1"/>
</dbReference>
<feature type="domain" description="Cytochrome oxidase subunit I profile" evidence="17">
    <location>
        <begin position="10"/>
        <end position="531"/>
    </location>
</feature>
<evidence type="ECO:0000256" key="1">
    <source>
        <dbReference type="ARBA" id="ARBA00004141"/>
    </source>
</evidence>
<evidence type="ECO:0000313" key="18">
    <source>
        <dbReference type="EMBL" id="WFE88956.1"/>
    </source>
</evidence>
<evidence type="ECO:0000256" key="5">
    <source>
        <dbReference type="ARBA" id="ARBA00022660"/>
    </source>
</evidence>
<dbReference type="InterPro" id="IPR023616">
    <property type="entry name" value="Cyt_c_oxase-like_su1_dom"/>
</dbReference>
<feature type="transmembrane region" description="Helical" evidence="16">
    <location>
        <begin position="320"/>
        <end position="343"/>
    </location>
</feature>
<comment type="catalytic activity">
    <reaction evidence="14 16">
        <text>4 Fe(II)-[cytochrome c] + O2 + 8 H(+)(in) = 4 Fe(III)-[cytochrome c] + 2 H2O + 4 H(+)(out)</text>
        <dbReference type="Rhea" id="RHEA:11436"/>
        <dbReference type="Rhea" id="RHEA-COMP:10350"/>
        <dbReference type="Rhea" id="RHEA-COMP:14399"/>
        <dbReference type="ChEBI" id="CHEBI:15377"/>
        <dbReference type="ChEBI" id="CHEBI:15378"/>
        <dbReference type="ChEBI" id="CHEBI:15379"/>
        <dbReference type="ChEBI" id="CHEBI:29033"/>
        <dbReference type="ChEBI" id="CHEBI:29034"/>
        <dbReference type="EC" id="7.1.1.9"/>
    </reaction>
</comment>
<comment type="function">
    <text evidence="16">Cytochrome c oxidase is the component of the respiratory chain that catalyzes the reduction of oxygen to water. Subunits 1-3 form the functional core of the enzyme complex. CO I is the catalytic subunit of the enzyme. Electrons originating in cytochrome c are transferred via the copper A center of subunit 2 and heme A of subunit 1 to the bimetallic center formed by heme A3 and copper B.</text>
</comment>
<keyword evidence="4 15" id="KW-0349">Heme</keyword>
<sequence length="531" mass="58567">MAATEAHAAHDHPYGWRRWVYSTNHKDIGLLYLFFAIFAGIVGGALSVGMRMELQEPGMQIFANAHMFNVFTTAHGLIMIFFMVMPAMIGGYANYFVPIMIGAPDMAFPRMNNISFWLLPPAFLLLVLSLFVEGPPGGNGVGGGWTIYPPLSTSGQPGPAMDLAILSLHIAGASSILGAINFITTIFNMRAPGMTLHKMPLFAWSVLITAFLLVLSLPVLAGAITMLLTDRNFGTTFFTPSGGGDPILFQHLFWFFGHPEVYILILPGFGIISHIISTFARKPIFGYLGMAYAMVAIGVVGFIVWAHHMYTVGMSSETQAYFVAATMVIAVPTGVKIFSWIATMWGGSIDFKTPMIWAIGFIFLFTVGGVTGVQLANAGLDRAFHDTYYVVAHFHYVLSLGAVFAIFAAWYYWFPKMFGYMYNETIGKAHFWITFIGVNLVFFPQHFLGLNGMPRRYADYPDALAGWNYVSSIGSYISAFAVLVFIYGIVEAFSKKRAVGNNPWGEGATTLEWTLSSPPPFHQFETLPRIK</sequence>